<dbReference type="PANTHER" id="PTHR34293:SF1">
    <property type="entry name" value="HTH-TYPE TRANSCRIPTIONAL REGULATOR TRMBL2"/>
    <property type="match status" value="1"/>
</dbReference>
<accession>A0A8T4L456</accession>
<dbReference type="EMBL" id="JAGVWC010000012">
    <property type="protein sequence ID" value="MBS3062113.1"/>
    <property type="molecule type" value="Genomic_DNA"/>
</dbReference>
<evidence type="ECO:0000259" key="3">
    <source>
        <dbReference type="Pfam" id="PF01978"/>
    </source>
</evidence>
<dbReference type="SUPFAM" id="SSF46785">
    <property type="entry name" value="Winged helix' DNA-binding domain"/>
    <property type="match status" value="1"/>
</dbReference>
<dbReference type="InterPro" id="IPR002831">
    <property type="entry name" value="Tscrpt_reg_TrmB_N"/>
</dbReference>
<comment type="similarity">
    <text evidence="1">Belongs to the transcriptional regulator TrmB family.</text>
</comment>
<reference evidence="5" key="2">
    <citation type="submission" date="2021-05" db="EMBL/GenBank/DDBJ databases">
        <title>Protein family content uncovers lineage relationships and bacterial pathway maintenance mechanisms in DPANN archaea.</title>
        <authorList>
            <person name="Castelle C.J."/>
            <person name="Meheust R."/>
            <person name="Jaffe A.L."/>
            <person name="Seitz K."/>
            <person name="Gong X."/>
            <person name="Baker B.J."/>
            <person name="Banfield J.F."/>
        </authorList>
    </citation>
    <scope>NUCLEOTIDE SEQUENCE</scope>
    <source>
        <strain evidence="5">RIFCSPLOWO2_01_FULL_AR10_48_17</strain>
    </source>
</reference>
<dbReference type="InterPro" id="IPR036390">
    <property type="entry name" value="WH_DNA-bd_sf"/>
</dbReference>
<sequence length="248" mass="28335">MKEISGILEQFGLTEYEAKTLATLFKLSEAEAPDISRNAQVPKTRVYDVLEKLIEKRLVMEISGRPKKYRVVSPTETFSQLISAKKDELTKLEEEATQLQLELSSQFENQSEGGERVMKVKDKNDFLKILSHEIGKAQKEVVCFTKIGKKFPALSESLKLAAKNNATVKVLHEPDQEKHVLSDLTKNGIELKQGDHGLNVFVIDGKKVILFLSDPEVDRDEYHFTVWPQNHAMANMVKHYFDHHWGKE</sequence>
<keyword evidence="2" id="KW-0175">Coiled coil</keyword>
<evidence type="ECO:0000256" key="1">
    <source>
        <dbReference type="ARBA" id="ARBA00007287"/>
    </source>
</evidence>
<dbReference type="Pfam" id="PF01978">
    <property type="entry name" value="TrmB"/>
    <property type="match status" value="1"/>
</dbReference>
<organism evidence="5 6">
    <name type="scientific">Candidatus Iainarchaeum sp</name>
    <dbReference type="NCBI Taxonomy" id="3101447"/>
    <lineage>
        <taxon>Archaea</taxon>
        <taxon>Candidatus Iainarchaeota</taxon>
        <taxon>Candidatus Iainarchaeia</taxon>
        <taxon>Candidatus Iainarchaeales</taxon>
        <taxon>Candidatus Iainarchaeaceae</taxon>
        <taxon>Candidatus Iainarchaeum</taxon>
    </lineage>
</organism>
<dbReference type="Pfam" id="PF11495">
    <property type="entry name" value="Regulator_TrmB"/>
    <property type="match status" value="1"/>
</dbReference>
<dbReference type="PANTHER" id="PTHR34293">
    <property type="entry name" value="HTH-TYPE TRANSCRIPTIONAL REGULATOR TRMBL2"/>
    <property type="match status" value="1"/>
</dbReference>
<evidence type="ECO:0000313" key="5">
    <source>
        <dbReference type="EMBL" id="MBS3062113.1"/>
    </source>
</evidence>
<comment type="caution">
    <text evidence="5">The sequence shown here is derived from an EMBL/GenBank/DDBJ whole genome shotgun (WGS) entry which is preliminary data.</text>
</comment>
<dbReference type="InterPro" id="IPR021586">
    <property type="entry name" value="Tscrpt_reg_TrmB_C"/>
</dbReference>
<reference evidence="5" key="1">
    <citation type="submission" date="2021-03" db="EMBL/GenBank/DDBJ databases">
        <authorList>
            <person name="Jaffe A."/>
        </authorList>
    </citation>
    <scope>NUCLEOTIDE SEQUENCE</scope>
    <source>
        <strain evidence="5">RIFCSPLOWO2_01_FULL_AR10_48_17</strain>
    </source>
</reference>
<dbReference type="AlphaFoldDB" id="A0A8T4L456"/>
<evidence type="ECO:0000313" key="6">
    <source>
        <dbReference type="Proteomes" id="UP000675968"/>
    </source>
</evidence>
<feature type="coiled-coil region" evidence="2">
    <location>
        <begin position="82"/>
        <end position="109"/>
    </location>
</feature>
<gene>
    <name evidence="5" type="ORF">J4215_06025</name>
</gene>
<evidence type="ECO:0000259" key="4">
    <source>
        <dbReference type="Pfam" id="PF11495"/>
    </source>
</evidence>
<dbReference type="Gene3D" id="1.10.10.10">
    <property type="entry name" value="Winged helix-like DNA-binding domain superfamily/Winged helix DNA-binding domain"/>
    <property type="match status" value="1"/>
</dbReference>
<proteinExistence type="inferred from homology"/>
<evidence type="ECO:0000256" key="2">
    <source>
        <dbReference type="SAM" id="Coils"/>
    </source>
</evidence>
<feature type="domain" description="Transcription regulator TrmB N-terminal" evidence="3">
    <location>
        <begin position="8"/>
        <end position="74"/>
    </location>
</feature>
<dbReference type="InterPro" id="IPR036388">
    <property type="entry name" value="WH-like_DNA-bd_sf"/>
</dbReference>
<name>A0A8T4L456_9ARCH</name>
<dbReference type="InterPro" id="IPR051797">
    <property type="entry name" value="TrmB-like"/>
</dbReference>
<feature type="domain" description="Transcription regulator TrmB C-terminal" evidence="4">
    <location>
        <begin position="120"/>
        <end position="246"/>
    </location>
</feature>
<protein>
    <submittedName>
        <fullName evidence="5">TrmB family transcriptional regulator</fullName>
    </submittedName>
</protein>
<dbReference type="Proteomes" id="UP000675968">
    <property type="component" value="Unassembled WGS sequence"/>
</dbReference>